<comment type="caution">
    <text evidence="1">The sequence shown here is derived from an EMBL/GenBank/DDBJ whole genome shotgun (WGS) entry which is preliminary data.</text>
</comment>
<gene>
    <name evidence="1" type="ORF">BJ138DRAFT_1129242</name>
</gene>
<dbReference type="EMBL" id="MU267914">
    <property type="protein sequence ID" value="KAH7907332.1"/>
    <property type="molecule type" value="Genomic_DNA"/>
</dbReference>
<dbReference type="Proteomes" id="UP000790377">
    <property type="component" value="Unassembled WGS sequence"/>
</dbReference>
<organism evidence="1 2">
    <name type="scientific">Hygrophoropsis aurantiaca</name>
    <dbReference type="NCBI Taxonomy" id="72124"/>
    <lineage>
        <taxon>Eukaryota</taxon>
        <taxon>Fungi</taxon>
        <taxon>Dikarya</taxon>
        <taxon>Basidiomycota</taxon>
        <taxon>Agaricomycotina</taxon>
        <taxon>Agaricomycetes</taxon>
        <taxon>Agaricomycetidae</taxon>
        <taxon>Boletales</taxon>
        <taxon>Coniophorineae</taxon>
        <taxon>Hygrophoropsidaceae</taxon>
        <taxon>Hygrophoropsis</taxon>
    </lineage>
</organism>
<protein>
    <submittedName>
        <fullName evidence="1">Uncharacterized protein</fullName>
    </submittedName>
</protein>
<evidence type="ECO:0000313" key="1">
    <source>
        <dbReference type="EMBL" id="KAH7907332.1"/>
    </source>
</evidence>
<sequence>MNPPTSSTATSTTILGKRKATKPLVLHLSSASSTSSDFEPEATPPRKKTTKINTITNSNPRARYRCTFPDCLKSYTKPSRLAEHARAHTGERPYGCDVCGKAYFRETHLQAHAHSHRPESERPYMCGVGTECGKRFWTAQHLKVHEAMHGGAKNYACTDAACGETFSKHHQLRAHMCTVHAPPGTKPYQCTSLNCGKSFATNQKLRAHLKTHDEKRYTCSHPSCLVTPTPTSSDASATTSPSSHPPAPTLTSSPTPTPISSGTPTPTPTPTTSTPTFYSTWSALQSHIRTAHPPTCAVCGRTYASHANLRTHARLHEQREVEMVLEGENDSDGDDDDGGDSDGGGEVQKRRRGRRGGEVGRDWKCDFEACGKDFKSKKALATHHKVIHLGRRDHVCPHTHCTSAFGYKHLLQRHLAKIHSASAAASTSNQAPTSHQGRRSATSESESEHGREHADQEGMSAPESDGDVAPSTNTNAVSTNINAIAAATTQDADAFDIDFITGRTYSQRFHASNAKAIHCPWPDLGGFGCPTVSVSAPPGSGAEAGTTPTPAPAASSSNAIQTCAHILTRAYDLRRHLRAEHGVEVGKERVDAWVSRRGRAG</sequence>
<accession>A0ACB8A2C5</accession>
<evidence type="ECO:0000313" key="2">
    <source>
        <dbReference type="Proteomes" id="UP000790377"/>
    </source>
</evidence>
<name>A0ACB8A2C5_9AGAM</name>
<reference evidence="1" key="1">
    <citation type="journal article" date="2021" name="New Phytol.">
        <title>Evolutionary innovations through gain and loss of genes in the ectomycorrhizal Boletales.</title>
        <authorList>
            <person name="Wu G."/>
            <person name="Miyauchi S."/>
            <person name="Morin E."/>
            <person name="Kuo A."/>
            <person name="Drula E."/>
            <person name="Varga T."/>
            <person name="Kohler A."/>
            <person name="Feng B."/>
            <person name="Cao Y."/>
            <person name="Lipzen A."/>
            <person name="Daum C."/>
            <person name="Hundley H."/>
            <person name="Pangilinan J."/>
            <person name="Johnson J."/>
            <person name="Barry K."/>
            <person name="LaButti K."/>
            <person name="Ng V."/>
            <person name="Ahrendt S."/>
            <person name="Min B."/>
            <person name="Choi I.G."/>
            <person name="Park H."/>
            <person name="Plett J.M."/>
            <person name="Magnuson J."/>
            <person name="Spatafora J.W."/>
            <person name="Nagy L.G."/>
            <person name="Henrissat B."/>
            <person name="Grigoriev I.V."/>
            <person name="Yang Z.L."/>
            <person name="Xu J."/>
            <person name="Martin F.M."/>
        </authorList>
    </citation>
    <scope>NUCLEOTIDE SEQUENCE</scope>
    <source>
        <strain evidence="1">ATCC 28755</strain>
    </source>
</reference>
<keyword evidence="2" id="KW-1185">Reference proteome</keyword>
<proteinExistence type="predicted"/>